<reference evidence="7" key="1">
    <citation type="journal article" date="2014" name="Int. J. Syst. Evol. Microbiol.">
        <title>Complete genome sequence of Corynebacterium casei LMG S-19264T (=DSM 44701T), isolated from a smear-ripened cheese.</title>
        <authorList>
            <consortium name="US DOE Joint Genome Institute (JGI-PGF)"/>
            <person name="Walter F."/>
            <person name="Albersmeier A."/>
            <person name="Kalinowski J."/>
            <person name="Ruckert C."/>
        </authorList>
    </citation>
    <scope>NUCLEOTIDE SEQUENCE</scope>
    <source>
        <strain evidence="7">JCM 13583</strain>
    </source>
</reference>
<evidence type="ECO:0000256" key="2">
    <source>
        <dbReference type="ARBA" id="ARBA00022692"/>
    </source>
</evidence>
<name>A0AA37BP76_9ARCH</name>
<feature type="transmembrane region" description="Helical" evidence="5">
    <location>
        <begin position="269"/>
        <end position="290"/>
    </location>
</feature>
<dbReference type="InterPro" id="IPR001750">
    <property type="entry name" value="ND/Mrp_TM"/>
</dbReference>
<feature type="transmembrane region" description="Helical" evidence="5">
    <location>
        <begin position="297"/>
        <end position="321"/>
    </location>
</feature>
<keyword evidence="4 5" id="KW-0472">Membrane</keyword>
<evidence type="ECO:0000313" key="8">
    <source>
        <dbReference type="Proteomes" id="UP000632195"/>
    </source>
</evidence>
<dbReference type="NCBIfam" id="NF004445">
    <property type="entry name" value="PRK05777.2-3"/>
    <property type="match status" value="1"/>
</dbReference>
<feature type="transmembrane region" description="Helical" evidence="5">
    <location>
        <begin position="111"/>
        <end position="130"/>
    </location>
</feature>
<evidence type="ECO:0000313" key="7">
    <source>
        <dbReference type="EMBL" id="GGM65901.1"/>
    </source>
</evidence>
<proteinExistence type="inferred from homology"/>
<feature type="transmembrane region" description="Helical" evidence="5">
    <location>
        <begin position="165"/>
        <end position="185"/>
    </location>
</feature>
<evidence type="ECO:0000256" key="5">
    <source>
        <dbReference type="SAM" id="Phobius"/>
    </source>
</evidence>
<protein>
    <submittedName>
        <fullName evidence="7">Dehydrogenase</fullName>
    </submittedName>
</protein>
<dbReference type="PANTHER" id="PTHR22773">
    <property type="entry name" value="NADH DEHYDROGENASE"/>
    <property type="match status" value="1"/>
</dbReference>
<keyword evidence="8" id="KW-1185">Reference proteome</keyword>
<feature type="transmembrane region" description="Helical" evidence="5">
    <location>
        <begin position="449"/>
        <end position="475"/>
    </location>
</feature>
<sequence length="485" mass="52790">MSSPVSFSVVSSLSDGILPHLYALFIIGVFAFLILGLGSAGVGRRVIVALTLVALFVSIPVTVIFNTDPASFLSGTEVFNRFSTYFAIVLIISAIFISIPAMKRVRSKPEVFYATLLFVVIGMLVATFSYNLITLFISFEAVSVGTYILAGYGKDRRNLEASVKYFFTGTIATGFIAFGASFYYIGAHTFDLTSVTVYSYPAMLISLVFLTVGFGFKLAIFPMHQWAIDTYDGTENSVSAFLSAGSKVLAYLITLKVFLLGFAPLSHDVYIFWTILAILTMTYGNLAALGQNNLKRLLAYSSVAQAGYLILVIPLIAYAGLNSSTFGFAMAAAMFYSLVYIFMKGGAFLSVNLVRKENVQVSDLSGLAKKAPATAVSLAIILLALAGIPLTGGFQAKYYLFLSLISGRLWWLAVIAILNSAISVFYYFRVINYMFWREPSSEGLDTSRMSYVPVIFSAFVTVALGVFYSLFPYLITVSHGFLGGV</sequence>
<evidence type="ECO:0000256" key="3">
    <source>
        <dbReference type="ARBA" id="ARBA00022989"/>
    </source>
</evidence>
<dbReference type="HAMAP" id="MF_00445">
    <property type="entry name" value="NDH1_NuoN_1"/>
    <property type="match status" value="1"/>
</dbReference>
<comment type="subcellular location">
    <subcellularLocation>
        <location evidence="1">Membrane</location>
        <topology evidence="1">Multi-pass membrane protein</topology>
    </subcellularLocation>
</comment>
<dbReference type="GO" id="GO:0008137">
    <property type="term" value="F:NADH dehydrogenase (ubiquinone) activity"/>
    <property type="evidence" value="ECO:0007669"/>
    <property type="project" value="InterPro"/>
</dbReference>
<gene>
    <name evidence="7" type="ORF">GCM10007108_00240</name>
</gene>
<feature type="transmembrane region" description="Helical" evidence="5">
    <location>
        <begin position="20"/>
        <end position="39"/>
    </location>
</feature>
<accession>A0AA37BP76</accession>
<dbReference type="GO" id="GO:0016020">
    <property type="term" value="C:membrane"/>
    <property type="evidence" value="ECO:0007669"/>
    <property type="project" value="UniProtKB-SubCell"/>
</dbReference>
<dbReference type="Proteomes" id="UP000632195">
    <property type="component" value="Unassembled WGS sequence"/>
</dbReference>
<evidence type="ECO:0000259" key="6">
    <source>
        <dbReference type="Pfam" id="PF00361"/>
    </source>
</evidence>
<feature type="transmembrane region" description="Helical" evidence="5">
    <location>
        <begin position="78"/>
        <end position="99"/>
    </location>
</feature>
<feature type="domain" description="NADH:quinone oxidoreductase/Mrp antiporter transmembrane" evidence="6">
    <location>
        <begin position="129"/>
        <end position="423"/>
    </location>
</feature>
<evidence type="ECO:0000256" key="1">
    <source>
        <dbReference type="ARBA" id="ARBA00004141"/>
    </source>
</evidence>
<comment type="caution">
    <text evidence="7">The sequence shown here is derived from an EMBL/GenBank/DDBJ whole genome shotgun (WGS) entry which is preliminary data.</text>
</comment>
<dbReference type="InterPro" id="IPR010096">
    <property type="entry name" value="NADH-Q_OxRdtase_suN/2"/>
</dbReference>
<feature type="transmembrane region" description="Helical" evidence="5">
    <location>
        <begin position="241"/>
        <end position="263"/>
    </location>
</feature>
<dbReference type="Pfam" id="PF00361">
    <property type="entry name" value="Proton_antipo_M"/>
    <property type="match status" value="1"/>
</dbReference>
<keyword evidence="3 5" id="KW-1133">Transmembrane helix</keyword>
<keyword evidence="2 5" id="KW-0812">Transmembrane</keyword>
<dbReference type="EMBL" id="BMNY01000001">
    <property type="protein sequence ID" value="GGM65901.1"/>
    <property type="molecule type" value="Genomic_DNA"/>
</dbReference>
<organism evidence="7 8">
    <name type="scientific">Thermogymnomonas acidicola</name>
    <dbReference type="NCBI Taxonomy" id="399579"/>
    <lineage>
        <taxon>Archaea</taxon>
        <taxon>Methanobacteriati</taxon>
        <taxon>Thermoplasmatota</taxon>
        <taxon>Thermoplasmata</taxon>
        <taxon>Thermoplasmatales</taxon>
        <taxon>Thermogymnomonas</taxon>
    </lineage>
</organism>
<dbReference type="RefSeq" id="WP_188679273.1">
    <property type="nucleotide sequence ID" value="NZ_BMNY01000001.1"/>
</dbReference>
<feature type="transmembrane region" description="Helical" evidence="5">
    <location>
        <begin position="408"/>
        <end position="428"/>
    </location>
</feature>
<feature type="transmembrane region" description="Helical" evidence="5">
    <location>
        <begin position="46"/>
        <end position="66"/>
    </location>
</feature>
<reference evidence="7" key="2">
    <citation type="submission" date="2022-09" db="EMBL/GenBank/DDBJ databases">
        <authorList>
            <person name="Sun Q."/>
            <person name="Ohkuma M."/>
        </authorList>
    </citation>
    <scope>NUCLEOTIDE SEQUENCE</scope>
    <source>
        <strain evidence="7">JCM 13583</strain>
    </source>
</reference>
<dbReference type="AlphaFoldDB" id="A0AA37BP76"/>
<dbReference type="GO" id="GO:0042773">
    <property type="term" value="P:ATP synthesis coupled electron transport"/>
    <property type="evidence" value="ECO:0007669"/>
    <property type="project" value="InterPro"/>
</dbReference>
<feature type="transmembrane region" description="Helical" evidence="5">
    <location>
        <begin position="136"/>
        <end position="153"/>
    </location>
</feature>
<feature type="transmembrane region" description="Helical" evidence="5">
    <location>
        <begin position="197"/>
        <end position="220"/>
    </location>
</feature>
<evidence type="ECO:0000256" key="4">
    <source>
        <dbReference type="ARBA" id="ARBA00023136"/>
    </source>
</evidence>
<feature type="transmembrane region" description="Helical" evidence="5">
    <location>
        <begin position="375"/>
        <end position="396"/>
    </location>
</feature>
<feature type="transmembrane region" description="Helical" evidence="5">
    <location>
        <begin position="333"/>
        <end position="354"/>
    </location>
</feature>